<gene>
    <name evidence="1" type="ORF">C7S16_1115</name>
</gene>
<name>A0AAW9D092_BURTH</name>
<dbReference type="EMBL" id="QXCT01000002">
    <property type="protein sequence ID" value="MDW9254703.1"/>
    <property type="molecule type" value="Genomic_DNA"/>
</dbReference>
<sequence>MKYHVFPLARMDALNAGRHRAVTCRRCAHILSEDASGSR</sequence>
<dbReference type="Proteomes" id="UP001272137">
    <property type="component" value="Unassembled WGS sequence"/>
</dbReference>
<evidence type="ECO:0000313" key="1">
    <source>
        <dbReference type="EMBL" id="MDW9254703.1"/>
    </source>
</evidence>
<protein>
    <submittedName>
        <fullName evidence="1">Uncharacterized protein</fullName>
    </submittedName>
</protein>
<evidence type="ECO:0000313" key="2">
    <source>
        <dbReference type="Proteomes" id="UP001272137"/>
    </source>
</evidence>
<proteinExistence type="predicted"/>
<comment type="caution">
    <text evidence="1">The sequence shown here is derived from an EMBL/GenBank/DDBJ whole genome shotgun (WGS) entry which is preliminary data.</text>
</comment>
<dbReference type="AlphaFoldDB" id="A0AAW9D092"/>
<accession>A0AAW9D092</accession>
<reference evidence="1" key="1">
    <citation type="submission" date="2018-08" db="EMBL/GenBank/DDBJ databases">
        <title>Identification of Burkholderia cepacia strains that express a Burkholderia pseudomallei-like capsular polysaccharide.</title>
        <authorList>
            <person name="Burtnick M.N."/>
            <person name="Vongsouvath M."/>
            <person name="Newton P."/>
            <person name="Wuthiekanun V."/>
            <person name="Limmathurotsakul D."/>
            <person name="Brett P.J."/>
            <person name="Chantratita N."/>
            <person name="Dance D.A."/>
        </authorList>
    </citation>
    <scope>NUCLEOTIDE SEQUENCE</scope>
    <source>
        <strain evidence="1">SBXCC001</strain>
    </source>
</reference>
<organism evidence="1 2">
    <name type="scientific">Burkholderia thailandensis</name>
    <dbReference type="NCBI Taxonomy" id="57975"/>
    <lineage>
        <taxon>Bacteria</taxon>
        <taxon>Pseudomonadati</taxon>
        <taxon>Pseudomonadota</taxon>
        <taxon>Betaproteobacteria</taxon>
        <taxon>Burkholderiales</taxon>
        <taxon>Burkholderiaceae</taxon>
        <taxon>Burkholderia</taxon>
        <taxon>pseudomallei group</taxon>
    </lineage>
</organism>